<name>A0A1M5QLQ4_9FIRM</name>
<dbReference type="SUPFAM" id="SSF53146">
    <property type="entry name" value="Nitrogenase accessory factor-like"/>
    <property type="match status" value="1"/>
</dbReference>
<sequence>MANANIDFNYGGIKMKIAVSAAGKTIEDLLDMRFGRCEYFQIHDTESGDIKVLENTGQKASGGAGIAASNQLVDENIDIIITGNLGPNAFEIIEKSGVKAYKCSSIVVGEAIEKYKSGELEEIKMSGPAHHGSN</sequence>
<dbReference type="AlphaFoldDB" id="A0A1M5QLQ4"/>
<evidence type="ECO:0000313" key="3">
    <source>
        <dbReference type="Proteomes" id="UP000243255"/>
    </source>
</evidence>
<evidence type="ECO:0000259" key="1">
    <source>
        <dbReference type="Pfam" id="PF02579"/>
    </source>
</evidence>
<dbReference type="PANTHER" id="PTHR42983">
    <property type="entry name" value="DINITROGENASE IRON-MOLYBDENUM COFACTOR PROTEIN-RELATED"/>
    <property type="match status" value="1"/>
</dbReference>
<keyword evidence="3" id="KW-1185">Reference proteome</keyword>
<evidence type="ECO:0000313" key="2">
    <source>
        <dbReference type="EMBL" id="SHH14709.1"/>
    </source>
</evidence>
<protein>
    <submittedName>
        <fullName evidence="2">Predicted Fe-Mo cluster-binding protein, NifX family</fullName>
    </submittedName>
</protein>
<dbReference type="PANTHER" id="PTHR42983:SF1">
    <property type="entry name" value="IRON-MOLYBDENUM PROTEIN"/>
    <property type="match status" value="1"/>
</dbReference>
<dbReference type="Pfam" id="PF02579">
    <property type="entry name" value="Nitro_FeMo-Co"/>
    <property type="match status" value="1"/>
</dbReference>
<gene>
    <name evidence="2" type="ORF">SAMN04488530_12218</name>
</gene>
<feature type="domain" description="Dinitrogenase iron-molybdenum cofactor biosynthesis" evidence="1">
    <location>
        <begin position="28"/>
        <end position="116"/>
    </location>
</feature>
<proteinExistence type="predicted"/>
<dbReference type="CDD" id="cd00851">
    <property type="entry name" value="MTH1175"/>
    <property type="match status" value="1"/>
</dbReference>
<dbReference type="STRING" id="1121321.SAMN04488530_12218"/>
<dbReference type="InterPro" id="IPR033913">
    <property type="entry name" value="MTH1175_dom"/>
</dbReference>
<reference evidence="3" key="1">
    <citation type="submission" date="2016-11" db="EMBL/GenBank/DDBJ databases">
        <authorList>
            <person name="Varghese N."/>
            <person name="Submissions S."/>
        </authorList>
    </citation>
    <scope>NUCLEOTIDE SEQUENCE [LARGE SCALE GENOMIC DNA]</scope>
    <source>
        <strain evidence="3">DSM 2635</strain>
    </source>
</reference>
<accession>A0A1M5QLQ4</accession>
<dbReference type="Gene3D" id="3.30.420.130">
    <property type="entry name" value="Dinitrogenase iron-molybdenum cofactor biosynthesis domain"/>
    <property type="match status" value="1"/>
</dbReference>
<dbReference type="InterPro" id="IPR036105">
    <property type="entry name" value="DiNase_FeMo-co_biosyn_sf"/>
</dbReference>
<dbReference type="Proteomes" id="UP000243255">
    <property type="component" value="Unassembled WGS sequence"/>
</dbReference>
<dbReference type="InterPro" id="IPR003731">
    <property type="entry name" value="Di-Nase_FeMo-co_biosynth"/>
</dbReference>
<dbReference type="EMBL" id="FQWX01000022">
    <property type="protein sequence ID" value="SHH14709.1"/>
    <property type="molecule type" value="Genomic_DNA"/>
</dbReference>
<organism evidence="2 3">
    <name type="scientific">Asaccharospora irregularis DSM 2635</name>
    <dbReference type="NCBI Taxonomy" id="1121321"/>
    <lineage>
        <taxon>Bacteria</taxon>
        <taxon>Bacillati</taxon>
        <taxon>Bacillota</taxon>
        <taxon>Clostridia</taxon>
        <taxon>Peptostreptococcales</taxon>
        <taxon>Peptostreptococcaceae</taxon>
        <taxon>Asaccharospora</taxon>
    </lineage>
</organism>